<evidence type="ECO:0000313" key="2">
    <source>
        <dbReference type="Proteomes" id="UP001162483"/>
    </source>
</evidence>
<protein>
    <submittedName>
        <fullName evidence="1">Uncharacterized protein</fullName>
    </submittedName>
</protein>
<organism evidence="1 2">
    <name type="scientific">Staurois parvus</name>
    <dbReference type="NCBI Taxonomy" id="386267"/>
    <lineage>
        <taxon>Eukaryota</taxon>
        <taxon>Metazoa</taxon>
        <taxon>Chordata</taxon>
        <taxon>Craniata</taxon>
        <taxon>Vertebrata</taxon>
        <taxon>Euteleostomi</taxon>
        <taxon>Amphibia</taxon>
        <taxon>Batrachia</taxon>
        <taxon>Anura</taxon>
        <taxon>Neobatrachia</taxon>
        <taxon>Ranoidea</taxon>
        <taxon>Ranidae</taxon>
        <taxon>Staurois</taxon>
    </lineage>
</organism>
<reference evidence="1" key="1">
    <citation type="submission" date="2023-05" db="EMBL/GenBank/DDBJ databases">
        <authorList>
            <person name="Stuckert A."/>
        </authorList>
    </citation>
    <scope>NUCLEOTIDE SEQUENCE</scope>
</reference>
<dbReference type="EMBL" id="CATNWA010004170">
    <property type="protein sequence ID" value="CAI9547194.1"/>
    <property type="molecule type" value="Genomic_DNA"/>
</dbReference>
<name>A0ABN9BHV4_9NEOB</name>
<gene>
    <name evidence="1" type="ORF">SPARVUS_LOCUS2940404</name>
</gene>
<keyword evidence="2" id="KW-1185">Reference proteome</keyword>
<dbReference type="Proteomes" id="UP001162483">
    <property type="component" value="Unassembled WGS sequence"/>
</dbReference>
<proteinExistence type="predicted"/>
<comment type="caution">
    <text evidence="1">The sequence shown here is derived from an EMBL/GenBank/DDBJ whole genome shotgun (WGS) entry which is preliminary data.</text>
</comment>
<sequence length="66" mass="7876">MQRTDAKVDRVLTLICLDQRLSVRMMAEELNMKRETVWQIVTEDLGMRRISTKMAPRILKEDRPKM</sequence>
<evidence type="ECO:0000313" key="1">
    <source>
        <dbReference type="EMBL" id="CAI9547194.1"/>
    </source>
</evidence>
<accession>A0ABN9BHV4</accession>